<gene>
    <name evidence="1" type="ORF">ACFQ24_12385</name>
</gene>
<proteinExistence type="predicted"/>
<accession>A0ABW3P3H2</accession>
<evidence type="ECO:0000313" key="2">
    <source>
        <dbReference type="Proteomes" id="UP001597203"/>
    </source>
</evidence>
<reference evidence="2" key="1">
    <citation type="journal article" date="2019" name="Int. J. Syst. Evol. Microbiol.">
        <title>The Global Catalogue of Microorganisms (GCM) 10K type strain sequencing project: providing services to taxonomists for standard genome sequencing and annotation.</title>
        <authorList>
            <consortium name="The Broad Institute Genomics Platform"/>
            <consortium name="The Broad Institute Genome Sequencing Center for Infectious Disease"/>
            <person name="Wu L."/>
            <person name="Ma J."/>
        </authorList>
    </citation>
    <scope>NUCLEOTIDE SEQUENCE [LARGE SCALE GENOMIC DNA]</scope>
    <source>
        <strain evidence="2">CCUG 54329</strain>
    </source>
</reference>
<name>A0ABW3P3H2_9SPHN</name>
<protein>
    <submittedName>
        <fullName evidence="1">Uncharacterized protein</fullName>
    </submittedName>
</protein>
<dbReference type="Proteomes" id="UP001597203">
    <property type="component" value="Unassembled WGS sequence"/>
</dbReference>
<dbReference type="EMBL" id="JBHTLS010000126">
    <property type="protein sequence ID" value="MFD1105663.1"/>
    <property type="molecule type" value="Genomic_DNA"/>
</dbReference>
<dbReference type="RefSeq" id="WP_380911624.1">
    <property type="nucleotide sequence ID" value="NZ_JBHTLS010000126.1"/>
</dbReference>
<keyword evidence="2" id="KW-1185">Reference proteome</keyword>
<comment type="caution">
    <text evidence="1">The sequence shown here is derived from an EMBL/GenBank/DDBJ whole genome shotgun (WGS) entry which is preliminary data.</text>
</comment>
<evidence type="ECO:0000313" key="1">
    <source>
        <dbReference type="EMBL" id="MFD1105663.1"/>
    </source>
</evidence>
<organism evidence="1 2">
    <name type="scientific">Sphingobium olei</name>
    <dbReference type="NCBI Taxonomy" id="420955"/>
    <lineage>
        <taxon>Bacteria</taxon>
        <taxon>Pseudomonadati</taxon>
        <taxon>Pseudomonadota</taxon>
        <taxon>Alphaproteobacteria</taxon>
        <taxon>Sphingomonadales</taxon>
        <taxon>Sphingomonadaceae</taxon>
        <taxon>Sphingobium</taxon>
    </lineage>
</organism>
<sequence>MLHGFGQAPVCLELDLDSYDGPWTHVDRFRNRRGWLMVANTVMTTPDGEHELGIVVGCDEWGEAIPGWQAAHLLECACSLPQPCDEYAPAVLEAIAQREAREVKLRWLRENNRELLTLAQAVEAAVAAEEHRTSDLIDRTLADVGDLRRRRRSPLLTADNRVAIDEAIASLEIGVEAALHNLELERGRIRAEAGEKERQLLKHAAVKVEIEPAYVVSWHDGAPAFAGAADHTADFDWRPPRVEFTYEATRRNAWWRDRAAGRTDPRAARGGMAVRARR</sequence>